<comment type="caution">
    <text evidence="2">The sequence shown here is derived from an EMBL/GenBank/DDBJ whole genome shotgun (WGS) entry which is preliminary data.</text>
</comment>
<keyword evidence="1" id="KW-0732">Signal</keyword>
<gene>
    <name evidence="2" type="ORF">GON01_05275</name>
</gene>
<evidence type="ECO:0000256" key="1">
    <source>
        <dbReference type="SAM" id="SignalP"/>
    </source>
</evidence>
<protein>
    <recommendedName>
        <fullName evidence="4">Tetratricopeptide repeat protein</fullName>
    </recommendedName>
</protein>
<proteinExistence type="predicted"/>
<organism evidence="2 3">
    <name type="scientific">Sphingomonas horti</name>
    <dbReference type="NCBI Taxonomy" id="2682842"/>
    <lineage>
        <taxon>Bacteria</taxon>
        <taxon>Pseudomonadati</taxon>
        <taxon>Pseudomonadota</taxon>
        <taxon>Alphaproteobacteria</taxon>
        <taxon>Sphingomonadales</taxon>
        <taxon>Sphingomonadaceae</taxon>
        <taxon>Sphingomonas</taxon>
    </lineage>
</organism>
<dbReference type="EMBL" id="WQMS01000006">
    <property type="protein sequence ID" value="MVO77349.1"/>
    <property type="molecule type" value="Genomic_DNA"/>
</dbReference>
<evidence type="ECO:0000313" key="2">
    <source>
        <dbReference type="EMBL" id="MVO77349.1"/>
    </source>
</evidence>
<feature type="signal peptide" evidence="1">
    <location>
        <begin position="1"/>
        <end position="19"/>
    </location>
</feature>
<accession>A0A6I4IYR1</accession>
<feature type="chain" id="PRO_5026083777" description="Tetratricopeptide repeat protein" evidence="1">
    <location>
        <begin position="20"/>
        <end position="497"/>
    </location>
</feature>
<dbReference type="Gene3D" id="1.25.40.10">
    <property type="entry name" value="Tetratricopeptide repeat domain"/>
    <property type="match status" value="1"/>
</dbReference>
<name>A0A6I4IYR1_9SPHN</name>
<dbReference type="SUPFAM" id="SSF48452">
    <property type="entry name" value="TPR-like"/>
    <property type="match status" value="2"/>
</dbReference>
<keyword evidence="3" id="KW-1185">Reference proteome</keyword>
<dbReference type="RefSeq" id="WP_157026292.1">
    <property type="nucleotide sequence ID" value="NZ_WQMS01000006.1"/>
</dbReference>
<evidence type="ECO:0008006" key="4">
    <source>
        <dbReference type="Google" id="ProtNLM"/>
    </source>
</evidence>
<evidence type="ECO:0000313" key="3">
    <source>
        <dbReference type="Proteomes" id="UP000441389"/>
    </source>
</evidence>
<reference evidence="2 3" key="1">
    <citation type="submission" date="2019-12" db="EMBL/GenBank/DDBJ databases">
        <authorList>
            <person name="Huq M.A."/>
        </authorList>
    </citation>
    <scope>NUCLEOTIDE SEQUENCE [LARGE SCALE GENOMIC DNA]</scope>
    <source>
        <strain evidence="2 3">MAH-20</strain>
    </source>
</reference>
<dbReference type="Proteomes" id="UP000441389">
    <property type="component" value="Unassembled WGS sequence"/>
</dbReference>
<sequence>MRHFGLFVAACGFAAPALASPGGPAGGGVEVANAQLIQAAEAMDAKDCPRALGLARPIADSPNTAGLDENDALLAYQVTARCAFQTGDHERAYADIRRATAIAAASDDLWFARLDFDALGKRWDAVVETIEEMHARRPAALNAVNQRALDYIRTELRRAERKDLTIRLVHVLASDDYLPTEFLVSTDSYRRDYAVYLAEGGRKDEARAMVARLTSPWTVARASLDPRLRAFYPADPDIRALVERRLADRRQKMEEHPERLEAVIEVADNLKLLGRPREALEVLQSVAGRVGDPDAFVDAEVQLPWWWDELSRVYAILGRFDESMDAMRKGGALDENGGANVSQAINLAHRQVRAGRSKDALVTLAAFDTAKHDVSPYGQIALRSARACAYAFTGQREAALKDVEYIRTHQLDAPGSLGSVLGCVGDLDGAAAALIKRLEDLDQRASELLTLSDYDTPPVALPDDPYETVVKALRARSDVQAAIVRAGGTRRFHIQNP</sequence>
<dbReference type="InterPro" id="IPR011990">
    <property type="entry name" value="TPR-like_helical_dom_sf"/>
</dbReference>
<dbReference type="AlphaFoldDB" id="A0A6I4IYR1"/>